<keyword evidence="8" id="KW-0804">Transcription</keyword>
<dbReference type="PANTHER" id="PTHR31576">
    <property type="entry name" value="TATA BOX-BINDING PROTEIN-ASSOCIATED FACTOR RNA POLYMERASE I SUBUNIT B"/>
    <property type="match status" value="1"/>
</dbReference>
<feature type="non-terminal residue" evidence="10">
    <location>
        <position position="1"/>
    </location>
</feature>
<dbReference type="InterPro" id="IPR033599">
    <property type="entry name" value="TAF1B/Rrn7"/>
</dbReference>
<feature type="non-terminal residue" evidence="10">
    <location>
        <position position="143"/>
    </location>
</feature>
<dbReference type="AlphaFoldDB" id="A0A1P8AW93"/>
<dbReference type="GO" id="GO:0070860">
    <property type="term" value="C:RNA polymerase I core factor complex"/>
    <property type="evidence" value="ECO:0007669"/>
    <property type="project" value="InterPro"/>
</dbReference>
<gene>
    <name evidence="10" type="ordered locus">At1g42615</name>
</gene>
<evidence type="ECO:0000256" key="8">
    <source>
        <dbReference type="ARBA" id="ARBA00023163"/>
    </source>
</evidence>
<dbReference type="InParanoid" id="A0A1P8AW93"/>
<comment type="subcellular location">
    <subcellularLocation>
        <location evidence="1">Nucleus</location>
        <location evidence="1">Nucleolus</location>
    </subcellularLocation>
</comment>
<evidence type="ECO:0000256" key="9">
    <source>
        <dbReference type="ARBA" id="ARBA00023242"/>
    </source>
</evidence>
<keyword evidence="3" id="KW-0479">Metal-binding</keyword>
<name>A0A1P8AW93_ARATH</name>
<dbReference type="GeneID" id="28717321"/>
<evidence type="ECO:0000256" key="6">
    <source>
        <dbReference type="ARBA" id="ARBA00023015"/>
    </source>
</evidence>
<evidence type="ECO:0000256" key="3">
    <source>
        <dbReference type="ARBA" id="ARBA00022723"/>
    </source>
</evidence>
<evidence type="ECO:0000313" key="10">
    <source>
        <dbReference type="EMBL" id="ANM60941.1"/>
    </source>
</evidence>
<evidence type="ECO:0000256" key="7">
    <source>
        <dbReference type="ARBA" id="ARBA00023125"/>
    </source>
</evidence>
<evidence type="ECO:0000256" key="5">
    <source>
        <dbReference type="ARBA" id="ARBA00022833"/>
    </source>
</evidence>
<dbReference type="KEGG" id="ath:AT1G42615"/>
<accession>A0A1P8AW93</accession>
<organism evidence="10 11">
    <name type="scientific">Arabidopsis thaliana</name>
    <name type="common">Mouse-ear cress</name>
    <dbReference type="NCBI Taxonomy" id="3702"/>
    <lineage>
        <taxon>Eukaryota</taxon>
        <taxon>Viridiplantae</taxon>
        <taxon>Streptophyta</taxon>
        <taxon>Embryophyta</taxon>
        <taxon>Tracheophyta</taxon>
        <taxon>Spermatophyta</taxon>
        <taxon>Magnoliopsida</taxon>
        <taxon>eudicotyledons</taxon>
        <taxon>Gunneridae</taxon>
        <taxon>Pentapetalae</taxon>
        <taxon>rosids</taxon>
        <taxon>malvids</taxon>
        <taxon>Brassicales</taxon>
        <taxon>Brassicaceae</taxon>
        <taxon>Camelineae</taxon>
        <taxon>Arabidopsis</taxon>
    </lineage>
</organism>
<reference evidence="10 11" key="1">
    <citation type="journal article" date="2000" name="Nature">
        <title>Sequence and analysis of chromosome 1 of the plant Arabidopsis thaliana.</title>
        <authorList>
            <person name="Theologis A."/>
            <person name="Ecker J.R."/>
            <person name="Palm C.J."/>
            <person name="Federspiel N.A."/>
            <person name="Kaul S."/>
            <person name="White O."/>
            <person name="Alonso J."/>
            <person name="Altafi H."/>
            <person name="Araujo R."/>
            <person name="Bowman C.L."/>
            <person name="Brooks S.Y."/>
            <person name="Buehler E."/>
            <person name="Chan A."/>
            <person name="Chao Q."/>
            <person name="Chen H."/>
            <person name="Cheuk R.F."/>
            <person name="Chin C.W."/>
            <person name="Chung M.K."/>
            <person name="Conn L."/>
            <person name="Conway A.B."/>
            <person name="Conway A.R."/>
            <person name="Creasy T.H."/>
            <person name="Dewar K."/>
            <person name="Dunn P."/>
            <person name="Etgu P."/>
            <person name="Feldblyum T.V."/>
            <person name="Feng J."/>
            <person name="Fong B."/>
            <person name="Fujii C.Y."/>
            <person name="Gill J.E."/>
            <person name="Goldsmith A.D."/>
            <person name="Haas B."/>
            <person name="Hansen N.F."/>
            <person name="Hughes B."/>
            <person name="Huizar L."/>
            <person name="Hunter J.L."/>
            <person name="Jenkins J."/>
            <person name="Johnson-Hopson C."/>
            <person name="Khan S."/>
            <person name="Khaykin E."/>
            <person name="Kim C.J."/>
            <person name="Koo H.L."/>
            <person name="Kremenetskaia I."/>
            <person name="Kurtz D.B."/>
            <person name="Kwan A."/>
            <person name="Lam B."/>
            <person name="Langin-Hooper S."/>
            <person name="Lee A."/>
            <person name="Lee J.M."/>
            <person name="Lenz C.A."/>
            <person name="Li J.H."/>
            <person name="Li Y."/>
            <person name="Lin X."/>
            <person name="Liu S.X."/>
            <person name="Liu Z.A."/>
            <person name="Luros J.S."/>
            <person name="Maiti R."/>
            <person name="Marziali A."/>
            <person name="Militscher J."/>
            <person name="Miranda M."/>
            <person name="Nguyen M."/>
            <person name="Nierman W.C."/>
            <person name="Osborne B.I."/>
            <person name="Pai G."/>
            <person name="Peterson J."/>
            <person name="Pham P.K."/>
            <person name="Rizzo M."/>
            <person name="Rooney T."/>
            <person name="Rowley D."/>
            <person name="Sakano H."/>
            <person name="Salzberg S.L."/>
            <person name="Schwartz J.R."/>
            <person name="Shinn P."/>
            <person name="Southwick A.M."/>
            <person name="Sun H."/>
            <person name="Tallon L.J."/>
            <person name="Tambunga G."/>
            <person name="Toriumi M.J."/>
            <person name="Town C.D."/>
            <person name="Utterback T."/>
            <person name="Van Aken S."/>
            <person name="Vaysberg M."/>
            <person name="Vysotskaia V.S."/>
            <person name="Walker M."/>
            <person name="Wu D."/>
            <person name="Yu G."/>
            <person name="Fraser C.M."/>
            <person name="Venter J.C."/>
            <person name="Davis R.W."/>
        </authorList>
    </citation>
    <scope>NUCLEOTIDE SEQUENCE [LARGE SCALE GENOMIC DNA]</scope>
    <source>
        <strain evidence="11">cv. Columbia</strain>
    </source>
</reference>
<keyword evidence="5" id="KW-0862">Zinc</keyword>
<dbReference type="RefSeq" id="NP_001323188.1">
    <property type="nucleotide sequence ID" value="NM_001333204.1"/>
</dbReference>
<keyword evidence="6" id="KW-0805">Transcription regulation</keyword>
<dbReference type="GO" id="GO:0001164">
    <property type="term" value="F:RNA polymerase I core promoter sequence-specific DNA binding"/>
    <property type="evidence" value="ECO:0007669"/>
    <property type="project" value="InterPro"/>
</dbReference>
<dbReference type="PANTHER" id="PTHR31576:SF2">
    <property type="entry name" value="TATA BOX-BINDING PROTEIN-ASSOCIATED FACTOR RNA POLYMERASE I SUBUNIT B"/>
    <property type="match status" value="1"/>
</dbReference>
<keyword evidence="11" id="KW-1185">Reference proteome</keyword>
<evidence type="ECO:0000313" key="11">
    <source>
        <dbReference type="Proteomes" id="UP000006548"/>
    </source>
</evidence>
<reference evidence="11" key="2">
    <citation type="journal article" date="2017" name="Plant J.">
        <title>Araport11: a complete reannotation of the Arabidopsis thaliana reference genome.</title>
        <authorList>
            <person name="Cheng C.Y."/>
            <person name="Krishnakumar V."/>
            <person name="Chan A.P."/>
            <person name="Thibaud-Nissen F."/>
            <person name="Schobel S."/>
            <person name="Town C.D."/>
        </authorList>
    </citation>
    <scope>GENOME REANNOTATION</scope>
    <source>
        <strain evidence="11">cv. Columbia</strain>
    </source>
</reference>
<dbReference type="Proteomes" id="UP000006548">
    <property type="component" value="Chromosome 1"/>
</dbReference>
<dbReference type="STRING" id="3702.A0A1P8AW93"/>
<proteinExistence type="inferred from homology"/>
<comment type="similarity">
    <text evidence="2">Belongs to the RRN7/TAF1B family.</text>
</comment>
<sequence length="143" mass="16050">FDKEPTNPVDFGAETLSYEDYYDETRDRYDKAFLMMITYQCDALVDKFNVTPLIIGEVKDTKRPKTHKAEPCNLDGKRAVTIWFSMLKMTMPLSSSLVISFLACHQAGAPVLHPSVGTSSISTVHGIEQEGNIHIQDDLPKPE</sequence>
<dbReference type="GO" id="GO:0008270">
    <property type="term" value="F:zinc ion binding"/>
    <property type="evidence" value="ECO:0007669"/>
    <property type="project" value="UniProtKB-KW"/>
</dbReference>
<keyword evidence="9" id="KW-0539">Nucleus</keyword>
<evidence type="ECO:0000256" key="4">
    <source>
        <dbReference type="ARBA" id="ARBA00022771"/>
    </source>
</evidence>
<dbReference type="ExpressionAtlas" id="A0A1P8AW93">
    <property type="expression patterns" value="baseline"/>
</dbReference>
<dbReference type="EMBL" id="CP002684">
    <property type="protein sequence ID" value="ANM60941.1"/>
    <property type="molecule type" value="Genomic_DNA"/>
</dbReference>
<protein>
    <submittedName>
        <fullName evidence="10">TATA box-binding protein associated factor RNA polymerase I subunit B</fullName>
    </submittedName>
</protein>
<dbReference type="TAIR" id="AT1G42615"/>
<keyword evidence="4" id="KW-0863">Zinc-finger</keyword>
<keyword evidence="7" id="KW-0238">DNA-binding</keyword>
<evidence type="ECO:0000256" key="2">
    <source>
        <dbReference type="ARBA" id="ARBA00006899"/>
    </source>
</evidence>
<evidence type="ECO:0000256" key="1">
    <source>
        <dbReference type="ARBA" id="ARBA00004604"/>
    </source>
</evidence>